<keyword evidence="3" id="KW-0012">Acyltransferase</keyword>
<dbReference type="GO" id="GO:0003810">
    <property type="term" value="F:protein-glutamine gamma-glutamyltransferase activity"/>
    <property type="evidence" value="ECO:0007669"/>
    <property type="project" value="UniProtKB-EC"/>
</dbReference>
<evidence type="ECO:0000256" key="1">
    <source>
        <dbReference type="ARBA" id="ARBA00022679"/>
    </source>
</evidence>
<reference evidence="4" key="1">
    <citation type="journal article" date="2019" name="Int. J. Syst. Evol. Microbiol.">
        <title>The Global Catalogue of Microorganisms (GCM) 10K type strain sequencing project: providing services to taxonomists for standard genome sequencing and annotation.</title>
        <authorList>
            <consortium name="The Broad Institute Genomics Platform"/>
            <consortium name="The Broad Institute Genome Sequencing Center for Infectious Disease"/>
            <person name="Wu L."/>
            <person name="Ma J."/>
        </authorList>
    </citation>
    <scope>NUCLEOTIDE SEQUENCE [LARGE SCALE GENOMIC DNA]</scope>
    <source>
        <strain evidence="4">PCU 280</strain>
    </source>
</reference>
<dbReference type="HAMAP" id="MF_00727">
    <property type="entry name" value="Tgl"/>
    <property type="match status" value="1"/>
</dbReference>
<dbReference type="Proteomes" id="UP001596233">
    <property type="component" value="Unassembled WGS sequence"/>
</dbReference>
<dbReference type="Pfam" id="PF20085">
    <property type="entry name" value="TGL"/>
    <property type="match status" value="1"/>
</dbReference>
<keyword evidence="4" id="KW-1185">Reference proteome</keyword>
<proteinExistence type="inferred from homology"/>
<dbReference type="EC" id="2.3.2.13" evidence="3"/>
<keyword evidence="1 3" id="KW-0808">Transferase</keyword>
<evidence type="ECO:0000313" key="4">
    <source>
        <dbReference type="Proteomes" id="UP001596233"/>
    </source>
</evidence>
<sequence>MIVLKTGSLNELNIDSLPDVEQKIVRWKIASRHRYEYSSLAALKFELAMRRHTVEASYAMFQSGAQFAVFSRSRCNPNFWIRTRNGGFLLRRDVRPSDAIRDIFINGHMYAFECSGAIIILYYRAVLETIGDATFNYYFRDLFLRDWQKDYDLHLVASYDLSDVYPGDVCYFRNPDHHPRHPEWQGENAVMLDQDLYFGHGVGVQTAYGIIQNLNRARRPFARRSAYMENLIVRPDFEMLRNLIIYEQRLAISNGELVLDEVEEEQLAMLG</sequence>
<dbReference type="InterPro" id="IPR020916">
    <property type="entry name" value="Gln_gamma-glutamylTfrase_bac"/>
</dbReference>
<comment type="caution">
    <text evidence="3">The sequence shown here is derived from an EMBL/GenBank/DDBJ whole genome shotgun (WGS) entry which is preliminary data.</text>
</comment>
<protein>
    <submittedName>
        <fullName evidence="3">Protein-glutamine gamma-glutamyltransferase</fullName>
        <ecNumber evidence="3">2.3.2.13</ecNumber>
    </submittedName>
</protein>
<evidence type="ECO:0000313" key="3">
    <source>
        <dbReference type="EMBL" id="MFC6332943.1"/>
    </source>
</evidence>
<dbReference type="EMBL" id="JBHSTE010000003">
    <property type="protein sequence ID" value="MFC6332943.1"/>
    <property type="molecule type" value="Genomic_DNA"/>
</dbReference>
<dbReference type="RefSeq" id="WP_379233899.1">
    <property type="nucleotide sequence ID" value="NZ_JBHSTE010000003.1"/>
</dbReference>
<dbReference type="NCBIfam" id="NF002869">
    <property type="entry name" value="PRK03187.1"/>
    <property type="match status" value="1"/>
</dbReference>
<keyword evidence="2" id="KW-0749">Sporulation</keyword>
<organism evidence="3 4">
    <name type="scientific">Paenibacillus septentrionalis</name>
    <dbReference type="NCBI Taxonomy" id="429342"/>
    <lineage>
        <taxon>Bacteria</taxon>
        <taxon>Bacillati</taxon>
        <taxon>Bacillota</taxon>
        <taxon>Bacilli</taxon>
        <taxon>Bacillales</taxon>
        <taxon>Paenibacillaceae</taxon>
        <taxon>Paenibacillus</taxon>
    </lineage>
</organism>
<evidence type="ECO:0000256" key="2">
    <source>
        <dbReference type="ARBA" id="ARBA00022969"/>
    </source>
</evidence>
<gene>
    <name evidence="3" type="ORF">ACFP56_09940</name>
</gene>
<accession>A0ABW1V4Q7</accession>
<name>A0ABW1V4Q7_9BACL</name>